<feature type="compositionally biased region" description="Polar residues" evidence="1">
    <location>
        <begin position="132"/>
        <end position="144"/>
    </location>
</feature>
<feature type="compositionally biased region" description="Basic and acidic residues" evidence="1">
    <location>
        <begin position="260"/>
        <end position="269"/>
    </location>
</feature>
<feature type="compositionally biased region" description="Low complexity" evidence="1">
    <location>
        <begin position="224"/>
        <end position="237"/>
    </location>
</feature>
<evidence type="ECO:0000313" key="2">
    <source>
        <dbReference type="EMBL" id="SCV72094.1"/>
    </source>
</evidence>
<organism evidence="2 3">
    <name type="scientific">Microbotryum intermedium</name>
    <dbReference type="NCBI Taxonomy" id="269621"/>
    <lineage>
        <taxon>Eukaryota</taxon>
        <taxon>Fungi</taxon>
        <taxon>Dikarya</taxon>
        <taxon>Basidiomycota</taxon>
        <taxon>Pucciniomycotina</taxon>
        <taxon>Microbotryomycetes</taxon>
        <taxon>Microbotryales</taxon>
        <taxon>Microbotryaceae</taxon>
        <taxon>Microbotryum</taxon>
    </lineage>
</organism>
<gene>
    <name evidence="2" type="ORF">BQ2448_4788</name>
</gene>
<accession>A0A238FJN3</accession>
<feature type="compositionally biased region" description="Low complexity" evidence="1">
    <location>
        <begin position="72"/>
        <end position="82"/>
    </location>
</feature>
<dbReference type="AlphaFoldDB" id="A0A238FJN3"/>
<feature type="region of interest" description="Disordered" evidence="1">
    <location>
        <begin position="179"/>
        <end position="368"/>
    </location>
</feature>
<keyword evidence="3" id="KW-1185">Reference proteome</keyword>
<dbReference type="OrthoDB" id="2538472at2759"/>
<dbReference type="Proteomes" id="UP000198372">
    <property type="component" value="Unassembled WGS sequence"/>
</dbReference>
<dbReference type="EMBL" id="FMSP01000008">
    <property type="protein sequence ID" value="SCV72094.1"/>
    <property type="molecule type" value="Genomic_DNA"/>
</dbReference>
<proteinExistence type="predicted"/>
<evidence type="ECO:0000313" key="3">
    <source>
        <dbReference type="Proteomes" id="UP000198372"/>
    </source>
</evidence>
<evidence type="ECO:0000256" key="1">
    <source>
        <dbReference type="SAM" id="MobiDB-lite"/>
    </source>
</evidence>
<feature type="compositionally biased region" description="Acidic residues" evidence="1">
    <location>
        <begin position="351"/>
        <end position="361"/>
    </location>
</feature>
<sequence>MSNSDDDLDNFFLLPRRSLEPPSPTQPSQLDSPSPSPSPPRRHRTRRARDESDEDDAPSTHEVEQEDEEEAAPSVASSSDVEIIVSTSKRVHKTVPGSSQDDWSRTKSKRSSFNTARPPPVEARSSRLGISDSRSGGSTNATEQATDDEDEELPPPIANVPRLGDLFNAEGGAALRAMARAKGWRGATASPPKRAVLTPRNGAIASKGKGKGKEKEGVTSESDSTTTLTRGRRTSSTAPTSHSDLDDQVNKAQHRGPRPPRSEASKGKAQEQSSKRPRRISPTPTPEPAVEFDEAARAPSPEPFWGSEAMVRTSATAKKVNRNQHGAATEAFRRMSELGAPRVDQSHLEDEIVDDDDEDRGDVEAQGIPFKAAGKYESVAAKAKREKAESMAKLRETRQRKAEAAAAASKNSCRASSGTLGPKQLAVDNLLTAMSTAKERCLMCNAEVSSQLRYLILLEAHF</sequence>
<feature type="region of interest" description="Disordered" evidence="1">
    <location>
        <begin position="1"/>
        <end position="164"/>
    </location>
</feature>
<reference evidence="3" key="1">
    <citation type="submission" date="2016-09" db="EMBL/GenBank/DDBJ databases">
        <authorList>
            <person name="Jeantristanb JTB J.-T."/>
            <person name="Ricardo R."/>
        </authorList>
    </citation>
    <scope>NUCLEOTIDE SEQUENCE [LARGE SCALE GENOMIC DNA]</scope>
</reference>
<protein>
    <submittedName>
        <fullName evidence="2">BQ2448_4788 protein</fullName>
    </submittedName>
</protein>
<name>A0A238FJN3_9BASI</name>